<feature type="non-terminal residue" evidence="1">
    <location>
        <position position="111"/>
    </location>
</feature>
<reference evidence="1 2" key="1">
    <citation type="submission" date="2018-02" db="EMBL/GenBank/DDBJ databases">
        <title>The genomes of Aspergillus section Nigri reveals drivers in fungal speciation.</title>
        <authorList>
            <consortium name="DOE Joint Genome Institute"/>
            <person name="Vesth T.C."/>
            <person name="Nybo J."/>
            <person name="Theobald S."/>
            <person name="Brandl J."/>
            <person name="Frisvad J.C."/>
            <person name="Nielsen K.F."/>
            <person name="Lyhne E.K."/>
            <person name="Kogle M.E."/>
            <person name="Kuo A."/>
            <person name="Riley R."/>
            <person name="Clum A."/>
            <person name="Nolan M."/>
            <person name="Lipzen A."/>
            <person name="Salamov A."/>
            <person name="Henrissat B."/>
            <person name="Wiebenga A."/>
            <person name="De vries R.P."/>
            <person name="Grigoriev I.V."/>
            <person name="Mortensen U.H."/>
            <person name="Andersen M.R."/>
            <person name="Baker S.E."/>
        </authorList>
    </citation>
    <scope>NUCLEOTIDE SEQUENCE [LARGE SCALE GENOMIC DNA]</scope>
    <source>
        <strain evidence="1 2">CBS 707.79</strain>
    </source>
</reference>
<dbReference type="VEuPathDB" id="FungiDB:BO71DRAFT_339272"/>
<proteinExistence type="predicted"/>
<keyword evidence="2" id="KW-1185">Reference proteome</keyword>
<dbReference type="STRING" id="1448320.A0A319CUY3"/>
<dbReference type="Proteomes" id="UP000247810">
    <property type="component" value="Unassembled WGS sequence"/>
</dbReference>
<name>A0A319CUY3_9EURO</name>
<organism evidence="1 2">
    <name type="scientific">Aspergillus ellipticus CBS 707.79</name>
    <dbReference type="NCBI Taxonomy" id="1448320"/>
    <lineage>
        <taxon>Eukaryota</taxon>
        <taxon>Fungi</taxon>
        <taxon>Dikarya</taxon>
        <taxon>Ascomycota</taxon>
        <taxon>Pezizomycotina</taxon>
        <taxon>Eurotiomycetes</taxon>
        <taxon>Eurotiomycetidae</taxon>
        <taxon>Eurotiales</taxon>
        <taxon>Aspergillaceae</taxon>
        <taxon>Aspergillus</taxon>
        <taxon>Aspergillus subgen. Circumdati</taxon>
    </lineage>
</organism>
<dbReference type="AlphaFoldDB" id="A0A319CUY3"/>
<evidence type="ECO:0000313" key="1">
    <source>
        <dbReference type="EMBL" id="PYH88241.1"/>
    </source>
</evidence>
<dbReference type="OrthoDB" id="5422479at2759"/>
<dbReference type="EMBL" id="KZ826112">
    <property type="protein sequence ID" value="PYH88241.1"/>
    <property type="molecule type" value="Genomic_DNA"/>
</dbReference>
<accession>A0A319CUY3</accession>
<protein>
    <submittedName>
        <fullName evidence="1">Uncharacterized protein</fullName>
    </submittedName>
</protein>
<evidence type="ECO:0000313" key="2">
    <source>
        <dbReference type="Proteomes" id="UP000247810"/>
    </source>
</evidence>
<gene>
    <name evidence="1" type="ORF">BO71DRAFT_339272</name>
</gene>
<sequence>MATLTVTYILPTAELKLLFPTPTHATAYQHLNHEARILTSTPSAVFLPVTPQMTHLRDSPTGLIIGFVSPTDAHAWARHSVLGNIFPPEPSNEVRLRRDWSDREMDDILRM</sequence>